<name>A0AAE0PSR8_9TELE</name>
<dbReference type="Gene3D" id="3.90.176.10">
    <property type="entry name" value="Toxin ADP-ribosyltransferase, Chain A, domain 1"/>
    <property type="match status" value="1"/>
</dbReference>
<evidence type="ECO:0000256" key="3">
    <source>
        <dbReference type="ARBA" id="ARBA00022679"/>
    </source>
</evidence>
<dbReference type="PANTHER" id="PTHR10339">
    <property type="entry name" value="ADP-RIBOSYLTRANSFERASE"/>
    <property type="match status" value="1"/>
</dbReference>
<dbReference type="PANTHER" id="PTHR10339:SF27">
    <property type="entry name" value="NAD(P)(+)--ARGININE ADP-RIBOSYLTRANSFERASE"/>
    <property type="match status" value="1"/>
</dbReference>
<feature type="chain" id="PRO_5041765859" description="NAD(P)(+)--arginine ADP-ribosyltransferase" evidence="7">
    <location>
        <begin position="33"/>
        <end position="312"/>
    </location>
</feature>
<evidence type="ECO:0000313" key="9">
    <source>
        <dbReference type="Proteomes" id="UP001274896"/>
    </source>
</evidence>
<dbReference type="Pfam" id="PF01129">
    <property type="entry name" value="ART"/>
    <property type="match status" value="1"/>
</dbReference>
<proteinExistence type="inferred from homology"/>
<accession>A0AAE0PSR8</accession>
<keyword evidence="5 7" id="KW-0521">NADP</keyword>
<dbReference type="EC" id="2.4.2.31" evidence="7"/>
<reference evidence="8" key="1">
    <citation type="submission" date="2023-06" db="EMBL/GenBank/DDBJ databases">
        <title>Male Hemibagrus guttatus genome.</title>
        <authorList>
            <person name="Bian C."/>
        </authorList>
    </citation>
    <scope>NUCLEOTIDE SEQUENCE</scope>
    <source>
        <strain evidence="8">Male_cb2023</strain>
        <tissue evidence="8">Muscle</tissue>
    </source>
</reference>
<dbReference type="PRINTS" id="PR00970">
    <property type="entry name" value="RIBTRNSFRASE"/>
</dbReference>
<evidence type="ECO:0000256" key="5">
    <source>
        <dbReference type="ARBA" id="ARBA00022857"/>
    </source>
</evidence>
<gene>
    <name evidence="8" type="ORF">QTP70_028185</name>
</gene>
<protein>
    <recommendedName>
        <fullName evidence="7">NAD(P)(+)--arginine ADP-ribosyltransferase</fullName>
        <ecNumber evidence="7">2.4.2.31</ecNumber>
    </recommendedName>
    <alternativeName>
        <fullName evidence="7">Mono(ADP-ribosyl)transferase</fullName>
    </alternativeName>
</protein>
<keyword evidence="4" id="KW-0548">Nucleotidyltransferase</keyword>
<dbReference type="GO" id="GO:0003950">
    <property type="term" value="F:NAD+ poly-ADP-ribosyltransferase activity"/>
    <property type="evidence" value="ECO:0007669"/>
    <property type="project" value="TreeGrafter"/>
</dbReference>
<feature type="non-terminal residue" evidence="8">
    <location>
        <position position="312"/>
    </location>
</feature>
<comment type="catalytic activity">
    <reaction evidence="6 7">
        <text>L-arginyl-[protein] + NAD(+) = N(omega)-(ADP-D-ribosyl)-L-arginyl-[protein] + nicotinamide + H(+)</text>
        <dbReference type="Rhea" id="RHEA:19149"/>
        <dbReference type="Rhea" id="RHEA-COMP:10532"/>
        <dbReference type="Rhea" id="RHEA-COMP:15087"/>
        <dbReference type="ChEBI" id="CHEBI:15378"/>
        <dbReference type="ChEBI" id="CHEBI:17154"/>
        <dbReference type="ChEBI" id="CHEBI:29965"/>
        <dbReference type="ChEBI" id="CHEBI:57540"/>
        <dbReference type="ChEBI" id="CHEBI:142554"/>
        <dbReference type="EC" id="2.4.2.31"/>
    </reaction>
</comment>
<evidence type="ECO:0000256" key="1">
    <source>
        <dbReference type="ARBA" id="ARBA00009558"/>
    </source>
</evidence>
<dbReference type="GO" id="GO:0106274">
    <property type="term" value="F:NAD+-protein-arginine ADP-ribosyltransferase activity"/>
    <property type="evidence" value="ECO:0007669"/>
    <property type="project" value="UniProtKB-EC"/>
</dbReference>
<evidence type="ECO:0000256" key="6">
    <source>
        <dbReference type="ARBA" id="ARBA00047597"/>
    </source>
</evidence>
<comment type="caution">
    <text evidence="8">The sequence shown here is derived from an EMBL/GenBank/DDBJ whole genome shotgun (WGS) entry which is preliminary data.</text>
</comment>
<keyword evidence="2 7" id="KW-0328">Glycosyltransferase</keyword>
<dbReference type="InterPro" id="IPR000768">
    <property type="entry name" value="ART"/>
</dbReference>
<evidence type="ECO:0000256" key="2">
    <source>
        <dbReference type="ARBA" id="ARBA00022676"/>
    </source>
</evidence>
<keyword evidence="3 7" id="KW-0808">Transferase</keyword>
<dbReference type="EMBL" id="JAUCMX010000029">
    <property type="protein sequence ID" value="KAK3507531.1"/>
    <property type="molecule type" value="Genomic_DNA"/>
</dbReference>
<dbReference type="AlphaFoldDB" id="A0AAE0PSR8"/>
<evidence type="ECO:0000256" key="7">
    <source>
        <dbReference type="RuleBase" id="RU361228"/>
    </source>
</evidence>
<dbReference type="Proteomes" id="UP001274896">
    <property type="component" value="Unassembled WGS sequence"/>
</dbReference>
<evidence type="ECO:0000256" key="4">
    <source>
        <dbReference type="ARBA" id="ARBA00022695"/>
    </source>
</evidence>
<feature type="signal peptide" evidence="7">
    <location>
        <begin position="1"/>
        <end position="32"/>
    </location>
</feature>
<dbReference type="GO" id="GO:0016779">
    <property type="term" value="F:nucleotidyltransferase activity"/>
    <property type="evidence" value="ECO:0007669"/>
    <property type="project" value="UniProtKB-KW"/>
</dbReference>
<comment type="similarity">
    <text evidence="1 7">Belongs to the Arg-specific ADP-ribosyltransferase family.</text>
</comment>
<organism evidence="8 9">
    <name type="scientific">Hemibagrus guttatus</name>
    <dbReference type="NCBI Taxonomy" id="175788"/>
    <lineage>
        <taxon>Eukaryota</taxon>
        <taxon>Metazoa</taxon>
        <taxon>Chordata</taxon>
        <taxon>Craniata</taxon>
        <taxon>Vertebrata</taxon>
        <taxon>Euteleostomi</taxon>
        <taxon>Actinopterygii</taxon>
        <taxon>Neopterygii</taxon>
        <taxon>Teleostei</taxon>
        <taxon>Ostariophysi</taxon>
        <taxon>Siluriformes</taxon>
        <taxon>Bagridae</taxon>
        <taxon>Hemibagrus</taxon>
    </lineage>
</organism>
<sequence>ASGRMARVECEGVSVFLLMVLAALHHTVKVEGKMLDLAPDAVDDDFSDCRDKMLEVVTDNLLQQELTAEEQFNKIWSQHSKTCTKKIPGGTSLHTDALQAYGNAKVDFRKKFNNLVYSKGNNMTYRDEFNFKSLHFLLTDSLRLLKPKNCTTVYYGTNIMYTATLGTEVRFGKFLKPTFSKSSADENIDDEGSMFIINSCSVVNVEENVCKSEEIQALISPAEVFTVQNVKDSEHREITLNHSRFLSNHHCSFFHRSDLPPDGSSAPPLSFRILLAVMSYVLSNLLLMNATDVESSSSLTLTLLALLVESAD</sequence>
<dbReference type="SUPFAM" id="SSF56399">
    <property type="entry name" value="ADP-ribosylation"/>
    <property type="match status" value="1"/>
</dbReference>
<keyword evidence="9" id="KW-1185">Reference proteome</keyword>
<dbReference type="PROSITE" id="PS51996">
    <property type="entry name" value="TR_MART"/>
    <property type="match status" value="1"/>
</dbReference>
<evidence type="ECO:0000313" key="8">
    <source>
        <dbReference type="EMBL" id="KAK3507531.1"/>
    </source>
</evidence>
<keyword evidence="7" id="KW-0520">NAD</keyword>
<dbReference type="InterPro" id="IPR050999">
    <property type="entry name" value="ADP-ribosyltransferase_ARG"/>
</dbReference>
<keyword evidence="7" id="KW-0732">Signal</keyword>